<dbReference type="InterPro" id="IPR036508">
    <property type="entry name" value="Chitin-bd_dom_sf"/>
</dbReference>
<name>A0AAE8XZY4_9VIRU</name>
<dbReference type="PROSITE" id="PS50940">
    <property type="entry name" value="CHIT_BIND_II"/>
    <property type="match status" value="1"/>
</dbReference>
<evidence type="ECO:0000313" key="4">
    <source>
        <dbReference type="Proteomes" id="UP000831195"/>
    </source>
</evidence>
<evidence type="ECO:0000259" key="2">
    <source>
        <dbReference type="PROSITE" id="PS50940"/>
    </source>
</evidence>
<dbReference type="Proteomes" id="UP000831195">
    <property type="component" value="Segment"/>
</dbReference>
<gene>
    <name evidence="3" type="ORF">CcNV_005</name>
</gene>
<feature type="transmembrane region" description="Helical" evidence="1">
    <location>
        <begin position="6"/>
        <end position="23"/>
    </location>
</feature>
<keyword evidence="4" id="KW-1185">Reference proteome</keyword>
<proteinExistence type="predicted"/>
<dbReference type="GO" id="GO:0005576">
    <property type="term" value="C:extracellular region"/>
    <property type="evidence" value="ECO:0007669"/>
    <property type="project" value="InterPro"/>
</dbReference>
<sequence length="678" mass="78001">MHSGTYLFVAIIFIVLCLMTYYINRRSTRPLIDVYTDQLLKRTDPAIAFTYQQLGPTTYENYYLDTESEEDTLKLVSEIQEYPVWPDGIRYNPPPHGDITELDDKTGFRIDGVATNFTCPENWIWDTLTKTCHVDSICKLPEDVGYLRGIDQYHFNSMMNNNNEDEVIRYHPRVYVQCTASGYDTQVCPDNKLYNQLEIQAGTIDPCVEYDICSDRRDYYKHQNKISPDDVLAAGEYYMCLSGKSVKQKCEPPLVFNQALLACNEEGPCHGKPDGFTFPDGDSKSSYNTCVDEIAHKVHCGLYGIYTNPTSHMISCTVDTSKTYMEWFNTEYLFYPTGCYKYVDNVQSIVRSSGTLQTLSRKLLPDISSPDLYTPTGKRTTDVLYADIPYVDQYVQSVSLEEVAILDTTLDYLADHLVTNYTLASYNTNALPDMPWSYIEDRPRLEDETVYYTREGNIYHIDDSEIPFAKASDYPPFDRIVKLQGIRPEFITHTDTDETYNINLGYNLLIPTNNLYSYRIAFAETLNIDNGQMTIINHVTNTIDTILWDKTMIVNPLRVNPPQCMYYNLQEPVIEPEKIGLVLQVSNINWNKKWCYQILPQCLLFINFTSFEDLDNKFQVVQSDPLPIESFNMETYLAALPVFPIQTEYVGLAIYFKTIVNSIQDTILYNAVDNRGGE</sequence>
<dbReference type="InterPro" id="IPR002557">
    <property type="entry name" value="Chitin-bd_dom"/>
</dbReference>
<evidence type="ECO:0000313" key="3">
    <source>
        <dbReference type="EMBL" id="UBZ25489.1"/>
    </source>
</evidence>
<accession>A0AAE8XZY4</accession>
<feature type="domain" description="Chitin-binding type-2" evidence="2">
    <location>
        <begin position="210"/>
        <end position="271"/>
    </location>
</feature>
<organism evidence="3 4">
    <name type="scientific">Crangon crangon nudivirus</name>
    <dbReference type="NCBI Taxonomy" id="2880838"/>
    <lineage>
        <taxon>Viruses</taxon>
        <taxon>Viruses incertae sedis</taxon>
        <taxon>Naldaviricetes</taxon>
        <taxon>Lefavirales</taxon>
        <taxon>Nudiviridae</taxon>
        <taxon>Gammanudivirus</taxon>
        <taxon>Gammanudivirus cracrangonis</taxon>
    </lineage>
</organism>
<evidence type="ECO:0000256" key="1">
    <source>
        <dbReference type="SAM" id="Phobius"/>
    </source>
</evidence>
<dbReference type="EMBL" id="MZ311577">
    <property type="protein sequence ID" value="UBZ25489.1"/>
    <property type="molecule type" value="Genomic_DNA"/>
</dbReference>
<dbReference type="GO" id="GO:0008061">
    <property type="term" value="F:chitin binding"/>
    <property type="evidence" value="ECO:0007669"/>
    <property type="project" value="InterPro"/>
</dbReference>
<keyword evidence="1" id="KW-0812">Transmembrane</keyword>
<reference evidence="3" key="1">
    <citation type="journal article" date="2021" name="Viruses">
        <title>Identification and Full Characterisation of Two Novel Crustacean Infecting Members of the Family Nudiviridae Provides Support for Two Subfamilies.</title>
        <authorList>
            <person name="Bateman K.S."/>
            <person name="Kerr R."/>
            <person name="Stentiford G.D."/>
            <person name="Bean T.P."/>
            <person name="Hooper C."/>
            <person name="Van Eynde B."/>
            <person name="Delbare D."/>
            <person name="Bojko J."/>
            <person name="Christiaens O."/>
            <person name="Taning C.N.T."/>
            <person name="Smagghe G."/>
            <person name="van Oers M.M."/>
            <person name="van Aerle R."/>
        </authorList>
    </citation>
    <scope>NUCLEOTIDE SEQUENCE</scope>
    <source>
        <strain evidence="3">AN1</strain>
    </source>
</reference>
<protein>
    <submittedName>
        <fullName evidence="3">PIF-8</fullName>
    </submittedName>
</protein>
<dbReference type="SUPFAM" id="SSF57625">
    <property type="entry name" value="Invertebrate chitin-binding proteins"/>
    <property type="match status" value="1"/>
</dbReference>
<keyword evidence="1" id="KW-1133">Transmembrane helix</keyword>
<dbReference type="Pfam" id="PF01607">
    <property type="entry name" value="CBM_14"/>
    <property type="match status" value="1"/>
</dbReference>
<keyword evidence="1" id="KW-0472">Membrane</keyword>